<dbReference type="EMBL" id="ML979146">
    <property type="protein sequence ID" value="KAF1911104.1"/>
    <property type="molecule type" value="Genomic_DNA"/>
</dbReference>
<accession>A0A6A5Q928</accession>
<sequence>MLNSRGSNTDGGAGRLQGEPMVRARVRCLAVWARSKIARGKVRMPRIGCFKCRRARQPIVPQVGCVSTTGSVFGGCTVVSGVGEVR</sequence>
<evidence type="ECO:0000313" key="1">
    <source>
        <dbReference type="EMBL" id="KAF1911104.1"/>
    </source>
</evidence>
<dbReference type="Proteomes" id="UP000800096">
    <property type="component" value="Unassembled WGS sequence"/>
</dbReference>
<gene>
    <name evidence="1" type="ORF">BDU57DRAFT_524828</name>
</gene>
<dbReference type="AlphaFoldDB" id="A0A6A5Q928"/>
<proteinExistence type="predicted"/>
<name>A0A6A5Q928_AMPQU</name>
<keyword evidence="2" id="KW-1185">Reference proteome</keyword>
<protein>
    <submittedName>
        <fullName evidence="1">Uncharacterized protein</fullName>
    </submittedName>
</protein>
<organism evidence="1 2">
    <name type="scientific">Ampelomyces quisqualis</name>
    <name type="common">Powdery mildew agent</name>
    <dbReference type="NCBI Taxonomy" id="50730"/>
    <lineage>
        <taxon>Eukaryota</taxon>
        <taxon>Fungi</taxon>
        <taxon>Dikarya</taxon>
        <taxon>Ascomycota</taxon>
        <taxon>Pezizomycotina</taxon>
        <taxon>Dothideomycetes</taxon>
        <taxon>Pleosporomycetidae</taxon>
        <taxon>Pleosporales</taxon>
        <taxon>Pleosporineae</taxon>
        <taxon>Phaeosphaeriaceae</taxon>
        <taxon>Ampelomyces</taxon>
    </lineage>
</organism>
<evidence type="ECO:0000313" key="2">
    <source>
        <dbReference type="Proteomes" id="UP000800096"/>
    </source>
</evidence>
<reference evidence="1" key="1">
    <citation type="journal article" date="2020" name="Stud. Mycol.">
        <title>101 Dothideomycetes genomes: a test case for predicting lifestyles and emergence of pathogens.</title>
        <authorList>
            <person name="Haridas S."/>
            <person name="Albert R."/>
            <person name="Binder M."/>
            <person name="Bloem J."/>
            <person name="Labutti K."/>
            <person name="Salamov A."/>
            <person name="Andreopoulos B."/>
            <person name="Baker S."/>
            <person name="Barry K."/>
            <person name="Bills G."/>
            <person name="Bluhm B."/>
            <person name="Cannon C."/>
            <person name="Castanera R."/>
            <person name="Culley D."/>
            <person name="Daum C."/>
            <person name="Ezra D."/>
            <person name="Gonzalez J."/>
            <person name="Henrissat B."/>
            <person name="Kuo A."/>
            <person name="Liang C."/>
            <person name="Lipzen A."/>
            <person name="Lutzoni F."/>
            <person name="Magnuson J."/>
            <person name="Mondo S."/>
            <person name="Nolan M."/>
            <person name="Ohm R."/>
            <person name="Pangilinan J."/>
            <person name="Park H.-J."/>
            <person name="Ramirez L."/>
            <person name="Alfaro M."/>
            <person name="Sun H."/>
            <person name="Tritt A."/>
            <person name="Yoshinaga Y."/>
            <person name="Zwiers L.-H."/>
            <person name="Turgeon B."/>
            <person name="Goodwin S."/>
            <person name="Spatafora J."/>
            <person name="Crous P."/>
            <person name="Grigoriev I."/>
        </authorList>
    </citation>
    <scope>NUCLEOTIDE SEQUENCE</scope>
    <source>
        <strain evidence="1">HMLAC05119</strain>
    </source>
</reference>